<organism evidence="2 3">
    <name type="scientific">Loigolactobacillus bifermentans DSM 20003</name>
    <dbReference type="NCBI Taxonomy" id="1423726"/>
    <lineage>
        <taxon>Bacteria</taxon>
        <taxon>Bacillati</taxon>
        <taxon>Bacillota</taxon>
        <taxon>Bacilli</taxon>
        <taxon>Lactobacillales</taxon>
        <taxon>Lactobacillaceae</taxon>
        <taxon>Loigolactobacillus</taxon>
    </lineage>
</organism>
<comment type="caution">
    <text evidence="2">The sequence shown here is derived from an EMBL/GenBank/DDBJ whole genome shotgun (WGS) entry which is preliminary data.</text>
</comment>
<feature type="coiled-coil region" evidence="1">
    <location>
        <begin position="587"/>
        <end position="634"/>
    </location>
</feature>
<name>A0A0R1H1Y0_9LACO</name>
<dbReference type="PATRIC" id="fig|1423726.3.peg.6"/>
<keyword evidence="1" id="KW-0175">Coiled coil</keyword>
<evidence type="ECO:0000313" key="2">
    <source>
        <dbReference type="EMBL" id="KRK40598.1"/>
    </source>
</evidence>
<dbReference type="Proteomes" id="UP000051461">
    <property type="component" value="Unassembled WGS sequence"/>
</dbReference>
<dbReference type="AlphaFoldDB" id="A0A0R1H1Y0"/>
<reference evidence="2 3" key="1">
    <citation type="journal article" date="2015" name="Genome Announc.">
        <title>Expanding the biotechnology potential of lactobacilli through comparative genomics of 213 strains and associated genera.</title>
        <authorList>
            <person name="Sun Z."/>
            <person name="Harris H.M."/>
            <person name="McCann A."/>
            <person name="Guo C."/>
            <person name="Argimon S."/>
            <person name="Zhang W."/>
            <person name="Yang X."/>
            <person name="Jeffery I.B."/>
            <person name="Cooney J.C."/>
            <person name="Kagawa T.F."/>
            <person name="Liu W."/>
            <person name="Song Y."/>
            <person name="Salvetti E."/>
            <person name="Wrobel A."/>
            <person name="Rasinkangas P."/>
            <person name="Parkhill J."/>
            <person name="Rea M.C."/>
            <person name="O'Sullivan O."/>
            <person name="Ritari J."/>
            <person name="Douillard F.P."/>
            <person name="Paul Ross R."/>
            <person name="Yang R."/>
            <person name="Briner A.E."/>
            <person name="Felis G.E."/>
            <person name="de Vos W.M."/>
            <person name="Barrangou R."/>
            <person name="Klaenhammer T.R."/>
            <person name="Caufield P.W."/>
            <person name="Cui Y."/>
            <person name="Zhang H."/>
            <person name="O'Toole P.W."/>
        </authorList>
    </citation>
    <scope>NUCLEOTIDE SEQUENCE [LARGE SCALE GENOMIC DNA]</scope>
    <source>
        <strain evidence="2 3">DSM 20003</strain>
    </source>
</reference>
<keyword evidence="3" id="KW-1185">Reference proteome</keyword>
<dbReference type="Gene3D" id="1.10.287.1490">
    <property type="match status" value="1"/>
</dbReference>
<dbReference type="RefSeq" id="WP_057903412.1">
    <property type="nucleotide sequence ID" value="NZ_AZDA01000007.1"/>
</dbReference>
<dbReference type="STRING" id="1423726.FC07_GL000006"/>
<accession>A0A0R1H1Y0</accession>
<evidence type="ECO:0000313" key="3">
    <source>
        <dbReference type="Proteomes" id="UP000051461"/>
    </source>
</evidence>
<sequence length="1035" mass="115613">MSLKPVCFHLRNFNKYLSLDLPASENGNLTLIGENAVGKTTLANCFFPMLIDGSIATPSFNPAKGTERLDKQSKPKNSAQDTRHFENMLLSWGPGAMKVRTGYAYLTLESEQRQVILGLGASRGDHEATWWFVVLQPNVAAGLDLVTTKDGVSLNQADFETANQGLGDALHVFNQAVGYRDFVASQVYGFASGQQLTRLANVYRLLASPILTGGNAQFTPILAALRAAQAGIDTQVMTQVAASQRELNRRNGLLKRIETVQKRLAKMKQVIFWCNLNHLDELYLSDYQAQNTQYQALSTKLDQMMTAQTALQQQQTLTETSLQQATQQLAQLQVAKQQQDHLKEQQQAYQYRLEMAQAAIARFEKATAALAVAQQKLEQVQARLKRYQQQIANLLATRIKPLQAQISAQTAQLPELAQQLAEIDDQVMVTRLTDYLKQLQQALTDYQALKDTIVQLGLDVQIVDEMQTALAQRIQQRVQGPLVSRMREGLLADNSQVHATGKVKMNQAAAALQQQQQTLLAAHADLKYFLADQAQFKQLQTWVAALKDAFVQRTQLQTTLEQCATKLQSGQEQVAQIKDSMDPDFELATTQATIQQLQQQLAQLVIDPQLTQKLTQTQQQVTKLEQQRQTILVKVAEQKGQIAGTIAQLNALKQALFALQQRLQPAIKLLAHYQPDEVVLQDLAQLNAFTTSHRSAIRNHKYATISVRVGQLIRRNTAQGLDENAIDDLLMERGRTTDALQMRQESLQEQAELTVPTFDLQDLQTFMVADRQRIQKAFDQSEKTNEAAQTAYLGAAVGTISAQYRVIQTYNHMLTEGNRAQGIQLKIVLQPDKGLDPAVIEEACDMTLLERPTLQHEIQRRLQNLAQDMQVANDPAAFQNKAEELLDTRYWSNFQVLIKRRSSDAEDYEVVDDKFVRSGGSGAEKSQAMILPLLLVPKMILSQTQVKDVPCLVMFDEFADKLDPETAKIFAKTIANFGFSFIATMPGGTQNKLLADGVANIAYDVLPPAHEGDGRFHQNVVRPALIWQKEAPVDD</sequence>
<dbReference type="EMBL" id="AZDA01000007">
    <property type="protein sequence ID" value="KRK40598.1"/>
    <property type="molecule type" value="Genomic_DNA"/>
</dbReference>
<feature type="coiled-coil region" evidence="1">
    <location>
        <begin position="322"/>
        <end position="397"/>
    </location>
</feature>
<gene>
    <name evidence="2" type="ORF">FC07_GL000006</name>
</gene>
<dbReference type="Pfam" id="PF13558">
    <property type="entry name" value="SbcC_Walker_B"/>
    <property type="match status" value="1"/>
</dbReference>
<evidence type="ECO:0000256" key="1">
    <source>
        <dbReference type="SAM" id="Coils"/>
    </source>
</evidence>
<proteinExistence type="predicted"/>
<dbReference type="InterPro" id="IPR027417">
    <property type="entry name" value="P-loop_NTPase"/>
</dbReference>
<protein>
    <submittedName>
        <fullName evidence="2">Chromosome segregation ATPase</fullName>
    </submittedName>
</protein>
<dbReference type="SUPFAM" id="SSF52540">
    <property type="entry name" value="P-loop containing nucleoside triphosphate hydrolases"/>
    <property type="match status" value="1"/>
</dbReference>